<dbReference type="OrthoDB" id="4521223at2759"/>
<keyword evidence="3 5" id="KW-1133">Transmembrane helix</keyword>
<dbReference type="PANTHER" id="PTHR31465:SF9">
    <property type="entry name" value="SPHINGOID LONG-CHAIN BASE TRANSPORTER RSB1"/>
    <property type="match status" value="1"/>
</dbReference>
<dbReference type="GO" id="GO:0000324">
    <property type="term" value="C:fungal-type vacuole"/>
    <property type="evidence" value="ECO:0007669"/>
    <property type="project" value="TreeGrafter"/>
</dbReference>
<keyword evidence="2 5" id="KW-0812">Transmembrane</keyword>
<accession>A0A9P4WBP7</accession>
<evidence type="ECO:0000256" key="4">
    <source>
        <dbReference type="ARBA" id="ARBA00023136"/>
    </source>
</evidence>
<evidence type="ECO:0000256" key="5">
    <source>
        <dbReference type="SAM" id="Phobius"/>
    </source>
</evidence>
<reference evidence="6" key="1">
    <citation type="submission" date="2019-04" db="EMBL/GenBank/DDBJ databases">
        <title>Sequencing of skin fungus with MAO and IRED activity.</title>
        <authorList>
            <person name="Marsaioli A.J."/>
            <person name="Bonatto J.M.C."/>
            <person name="Reis Junior O."/>
        </authorList>
    </citation>
    <scope>NUCLEOTIDE SEQUENCE</scope>
    <source>
        <strain evidence="6">30M1</strain>
    </source>
</reference>
<feature type="transmembrane region" description="Helical" evidence="5">
    <location>
        <begin position="48"/>
        <end position="67"/>
    </location>
</feature>
<evidence type="ECO:0008006" key="8">
    <source>
        <dbReference type="Google" id="ProtNLM"/>
    </source>
</evidence>
<comment type="subcellular location">
    <subcellularLocation>
        <location evidence="1">Membrane</location>
        <topology evidence="1">Multi-pass membrane protein</topology>
    </subcellularLocation>
</comment>
<gene>
    <name evidence="6" type="ORF">E8E13_004438</name>
</gene>
<feature type="transmembrane region" description="Helical" evidence="5">
    <location>
        <begin position="203"/>
        <end position="224"/>
    </location>
</feature>
<keyword evidence="7" id="KW-1185">Reference proteome</keyword>
<organism evidence="6 7">
    <name type="scientific">Curvularia kusanoi</name>
    <name type="common">Cochliobolus kusanoi</name>
    <dbReference type="NCBI Taxonomy" id="90978"/>
    <lineage>
        <taxon>Eukaryota</taxon>
        <taxon>Fungi</taxon>
        <taxon>Dikarya</taxon>
        <taxon>Ascomycota</taxon>
        <taxon>Pezizomycotina</taxon>
        <taxon>Dothideomycetes</taxon>
        <taxon>Pleosporomycetidae</taxon>
        <taxon>Pleosporales</taxon>
        <taxon>Pleosporineae</taxon>
        <taxon>Pleosporaceae</taxon>
        <taxon>Curvularia</taxon>
    </lineage>
</organism>
<feature type="transmembrane region" description="Helical" evidence="5">
    <location>
        <begin position="79"/>
        <end position="102"/>
    </location>
</feature>
<evidence type="ECO:0000256" key="1">
    <source>
        <dbReference type="ARBA" id="ARBA00004141"/>
    </source>
</evidence>
<dbReference type="Proteomes" id="UP000801428">
    <property type="component" value="Unassembled WGS sequence"/>
</dbReference>
<dbReference type="AlphaFoldDB" id="A0A9P4WBP7"/>
<proteinExistence type="predicted"/>
<feature type="transmembrane region" description="Helical" evidence="5">
    <location>
        <begin position="20"/>
        <end position="41"/>
    </location>
</feature>
<keyword evidence="4 5" id="KW-0472">Membrane</keyword>
<feature type="transmembrane region" description="Helical" evidence="5">
    <location>
        <begin position="165"/>
        <end position="183"/>
    </location>
</feature>
<dbReference type="GO" id="GO:0005886">
    <property type="term" value="C:plasma membrane"/>
    <property type="evidence" value="ECO:0007669"/>
    <property type="project" value="TreeGrafter"/>
</dbReference>
<dbReference type="EMBL" id="SWKU01000012">
    <property type="protein sequence ID" value="KAF3001852.1"/>
    <property type="molecule type" value="Genomic_DNA"/>
</dbReference>
<sequence length="247" mass="27096">MVSSGRAMETAPQEPIGFGPATNSNVTFISAFGILVIAHIVQGIRYRSWLYMSFVVAGCGLEITGYAGRVRLYYNPFDFHGFLINLVPITIAPVCFCAAIYVQLTQLIKLNDLTISRFNPSLIAAIFVPCDFFSLVLQAVGGALSAGAYTEDDTKVGVDVSKAGLIFQVITLVIFIILSTDYLMALKRLHKRSEIHMDSPLKIMVASLSAATILILARCLFRLYELKDGYFAPAFRDEATFIALESV</sequence>
<evidence type="ECO:0000313" key="6">
    <source>
        <dbReference type="EMBL" id="KAF3001852.1"/>
    </source>
</evidence>
<feature type="transmembrane region" description="Helical" evidence="5">
    <location>
        <begin position="122"/>
        <end position="145"/>
    </location>
</feature>
<evidence type="ECO:0000256" key="3">
    <source>
        <dbReference type="ARBA" id="ARBA00022989"/>
    </source>
</evidence>
<dbReference type="InterPro" id="IPR007568">
    <property type="entry name" value="RTA1"/>
</dbReference>
<comment type="caution">
    <text evidence="6">The sequence shown here is derived from an EMBL/GenBank/DDBJ whole genome shotgun (WGS) entry which is preliminary data.</text>
</comment>
<dbReference type="PANTHER" id="PTHR31465">
    <property type="entry name" value="PROTEIN RTA1-RELATED"/>
    <property type="match status" value="1"/>
</dbReference>
<evidence type="ECO:0000256" key="2">
    <source>
        <dbReference type="ARBA" id="ARBA00022692"/>
    </source>
</evidence>
<dbReference type="Pfam" id="PF04479">
    <property type="entry name" value="RTA1"/>
    <property type="match status" value="1"/>
</dbReference>
<protein>
    <recommendedName>
        <fullName evidence="8">Sphingoid long-chain base transporter RSB1</fullName>
    </recommendedName>
</protein>
<evidence type="ECO:0000313" key="7">
    <source>
        <dbReference type="Proteomes" id="UP000801428"/>
    </source>
</evidence>
<name>A0A9P4WBP7_CURKU</name>